<dbReference type="RefSeq" id="WP_139260708.1">
    <property type="nucleotide sequence ID" value="NZ_FRCX01000017.1"/>
</dbReference>
<gene>
    <name evidence="1" type="ORF">SAMN05192549_11732</name>
</gene>
<name>A0A1M7RBQ8_9BURK</name>
<keyword evidence="2" id="KW-1185">Reference proteome</keyword>
<reference evidence="2" key="1">
    <citation type="submission" date="2016-11" db="EMBL/GenBank/DDBJ databases">
        <authorList>
            <person name="Varghese N."/>
            <person name="Submissions S."/>
        </authorList>
    </citation>
    <scope>NUCLEOTIDE SEQUENCE [LARGE SCALE GENOMIC DNA]</scope>
    <source>
        <strain evidence="2">Sac-22</strain>
    </source>
</reference>
<evidence type="ECO:0000313" key="2">
    <source>
        <dbReference type="Proteomes" id="UP000184339"/>
    </source>
</evidence>
<accession>A0A1M7RBQ8</accession>
<dbReference type="AlphaFoldDB" id="A0A1M7RBQ8"/>
<sequence>MKNPSLNARQLADRLLFPGAIDGGLASGVFVQVSSNEESSQFFWDLAPMLEAGGMLVEVIDAANIMVRNGLPRLAQLLRARCGGECAPASEMGELTLADTLADVMHNQSHNLVLLLGGAQRLPGEPGERAMKAIKAARDRINLAPASTGRLLLVATWVLPSNPSNYVENSISAFYGATAVTLAQSR</sequence>
<dbReference type="Proteomes" id="UP000184339">
    <property type="component" value="Unassembled WGS sequence"/>
</dbReference>
<protein>
    <submittedName>
        <fullName evidence="1">Uncharacterized protein</fullName>
    </submittedName>
</protein>
<dbReference type="OrthoDB" id="8774966at2"/>
<proteinExistence type="predicted"/>
<dbReference type="EMBL" id="FRCX01000017">
    <property type="protein sequence ID" value="SHN43488.1"/>
    <property type="molecule type" value="Genomic_DNA"/>
</dbReference>
<organism evidence="1 2">
    <name type="scientific">Duganella sacchari</name>
    <dbReference type="NCBI Taxonomy" id="551987"/>
    <lineage>
        <taxon>Bacteria</taxon>
        <taxon>Pseudomonadati</taxon>
        <taxon>Pseudomonadota</taxon>
        <taxon>Betaproteobacteria</taxon>
        <taxon>Burkholderiales</taxon>
        <taxon>Oxalobacteraceae</taxon>
        <taxon>Telluria group</taxon>
        <taxon>Duganella</taxon>
    </lineage>
</organism>
<evidence type="ECO:0000313" key="1">
    <source>
        <dbReference type="EMBL" id="SHN43488.1"/>
    </source>
</evidence>